<evidence type="ECO:0000313" key="1">
    <source>
        <dbReference type="EMBL" id="OAQ35761.1"/>
    </source>
</evidence>
<dbReference type="OrthoDB" id="2447803at2759"/>
<dbReference type="Proteomes" id="UP000078512">
    <property type="component" value="Unassembled WGS sequence"/>
</dbReference>
<dbReference type="Gene3D" id="3.80.10.10">
    <property type="entry name" value="Ribonuclease Inhibitor"/>
    <property type="match status" value="1"/>
</dbReference>
<keyword evidence="2" id="KW-1185">Reference proteome</keyword>
<name>A0A197KGF9_9FUNG</name>
<accession>A0A197KGF9</accession>
<sequence>MSDPDDSSTRISNVTASSIVNSLPELIELIGQDLSPSDLVACVQVCRLWNQTLLPLVWHAVNPEKQRAWQSEKVEQWTRISFVNNCHLIRNLTANWDVLLETAAAQCRNLTSLTVHGVRHILPEHFHTSSPSSCAADSTIANDQSPSVELPWITKQSDDVQQDTPQERRDLELFWQLVLQNPGLVRLHFPQTTVINILPQAYILETVSRIKNLRELNTRLMNVDLSTLLDTLPQLERLSCSPSWGSVTLSKNYSNLRQLKYLRSVQVSRFIEVLKHLPALESLMLSRIIAEEDLPTSTYEILCETVSTAVVTFPQVREFEVHWMSPHEERYVAVMLGVFPEVRRLYLPRLSVEIRKVMWERHYWLEEFKDRSDGIVDEWKERRAKDAAGVRL</sequence>
<reference evidence="1 2" key="1">
    <citation type="submission" date="2016-05" db="EMBL/GenBank/DDBJ databases">
        <title>Genome sequencing reveals origins of a unique bacterial endosymbiosis in the earliest lineages of terrestrial Fungi.</title>
        <authorList>
            <consortium name="DOE Joint Genome Institute"/>
            <person name="Uehling J."/>
            <person name="Gryganskyi A."/>
            <person name="Hameed K."/>
            <person name="Tschaplinski T."/>
            <person name="Misztal P."/>
            <person name="Wu S."/>
            <person name="Desiro A."/>
            <person name="Vande Pol N."/>
            <person name="Du Z.-Y."/>
            <person name="Zienkiewicz A."/>
            <person name="Zienkiewicz K."/>
            <person name="Morin E."/>
            <person name="Tisserant E."/>
            <person name="Splivallo R."/>
            <person name="Hainaut M."/>
            <person name="Henrissat B."/>
            <person name="Ohm R."/>
            <person name="Kuo A."/>
            <person name="Yan J."/>
            <person name="Lipzen A."/>
            <person name="Nolan M."/>
            <person name="Labutti K."/>
            <person name="Barry K."/>
            <person name="Goldstein A."/>
            <person name="Labbe J."/>
            <person name="Schadt C."/>
            <person name="Tuskan G."/>
            <person name="Grigoriev I."/>
            <person name="Martin F."/>
            <person name="Vilgalys R."/>
            <person name="Bonito G."/>
        </authorList>
    </citation>
    <scope>NUCLEOTIDE SEQUENCE [LARGE SCALE GENOMIC DNA]</scope>
    <source>
        <strain evidence="1 2">AG-77</strain>
    </source>
</reference>
<evidence type="ECO:0000313" key="2">
    <source>
        <dbReference type="Proteomes" id="UP000078512"/>
    </source>
</evidence>
<dbReference type="AlphaFoldDB" id="A0A197KGF9"/>
<dbReference type="CDD" id="cd09917">
    <property type="entry name" value="F-box_SF"/>
    <property type="match status" value="1"/>
</dbReference>
<dbReference type="SUPFAM" id="SSF52047">
    <property type="entry name" value="RNI-like"/>
    <property type="match status" value="1"/>
</dbReference>
<proteinExistence type="predicted"/>
<organism evidence="1 2">
    <name type="scientific">Linnemannia elongata AG-77</name>
    <dbReference type="NCBI Taxonomy" id="1314771"/>
    <lineage>
        <taxon>Eukaryota</taxon>
        <taxon>Fungi</taxon>
        <taxon>Fungi incertae sedis</taxon>
        <taxon>Mucoromycota</taxon>
        <taxon>Mortierellomycotina</taxon>
        <taxon>Mortierellomycetes</taxon>
        <taxon>Mortierellales</taxon>
        <taxon>Mortierellaceae</taxon>
        <taxon>Linnemannia</taxon>
    </lineage>
</organism>
<dbReference type="SUPFAM" id="SSF81383">
    <property type="entry name" value="F-box domain"/>
    <property type="match status" value="1"/>
</dbReference>
<dbReference type="InterPro" id="IPR032675">
    <property type="entry name" value="LRR_dom_sf"/>
</dbReference>
<evidence type="ECO:0008006" key="3">
    <source>
        <dbReference type="Google" id="ProtNLM"/>
    </source>
</evidence>
<dbReference type="EMBL" id="KV442013">
    <property type="protein sequence ID" value="OAQ35761.1"/>
    <property type="molecule type" value="Genomic_DNA"/>
</dbReference>
<gene>
    <name evidence="1" type="ORF">K457DRAFT_132451</name>
</gene>
<dbReference type="InterPro" id="IPR036047">
    <property type="entry name" value="F-box-like_dom_sf"/>
</dbReference>
<protein>
    <recommendedName>
        <fullName evidence="3">F-box domain-containing protein</fullName>
    </recommendedName>
</protein>